<evidence type="ECO:0000313" key="1">
    <source>
        <dbReference type="EMBL" id="KAF6227661.1"/>
    </source>
</evidence>
<evidence type="ECO:0000313" key="2">
    <source>
        <dbReference type="Proteomes" id="UP000578531"/>
    </source>
</evidence>
<sequence>MKFSRAPRGKFLRRIADPQLYRLLSRALKEEESPSPCLITSLLWVHSSQSSVSVISGGGNSQQIDLMLGSIARAPGGHEPMR</sequence>
<dbReference type="GeneID" id="59293738"/>
<name>A0A8H6FGV6_9LECA</name>
<comment type="caution">
    <text evidence="1">The sequence shown here is derived from an EMBL/GenBank/DDBJ whole genome shotgun (WGS) entry which is preliminary data.</text>
</comment>
<dbReference type="AlphaFoldDB" id="A0A8H6FGV6"/>
<gene>
    <name evidence="1" type="ORF">HO173_012101</name>
</gene>
<accession>A0A8H6FGV6</accession>
<dbReference type="EMBL" id="JACCJC010000083">
    <property type="protein sequence ID" value="KAF6227661.1"/>
    <property type="molecule type" value="Genomic_DNA"/>
</dbReference>
<organism evidence="1 2">
    <name type="scientific">Letharia columbiana</name>
    <dbReference type="NCBI Taxonomy" id="112416"/>
    <lineage>
        <taxon>Eukaryota</taxon>
        <taxon>Fungi</taxon>
        <taxon>Dikarya</taxon>
        <taxon>Ascomycota</taxon>
        <taxon>Pezizomycotina</taxon>
        <taxon>Lecanoromycetes</taxon>
        <taxon>OSLEUM clade</taxon>
        <taxon>Lecanoromycetidae</taxon>
        <taxon>Lecanorales</taxon>
        <taxon>Lecanorineae</taxon>
        <taxon>Parmeliaceae</taxon>
        <taxon>Letharia</taxon>
    </lineage>
</organism>
<protein>
    <submittedName>
        <fullName evidence="1">Uncharacterized protein</fullName>
    </submittedName>
</protein>
<dbReference type="RefSeq" id="XP_037159152.1">
    <property type="nucleotide sequence ID" value="XM_037313974.1"/>
</dbReference>
<dbReference type="Proteomes" id="UP000578531">
    <property type="component" value="Unassembled WGS sequence"/>
</dbReference>
<keyword evidence="2" id="KW-1185">Reference proteome</keyword>
<proteinExistence type="predicted"/>
<reference evidence="1 2" key="1">
    <citation type="journal article" date="2020" name="Genomics">
        <title>Complete, high-quality genomes from long-read metagenomic sequencing of two wolf lichen thalli reveals enigmatic genome architecture.</title>
        <authorList>
            <person name="McKenzie S.K."/>
            <person name="Walston R.F."/>
            <person name="Allen J.L."/>
        </authorList>
    </citation>
    <scope>NUCLEOTIDE SEQUENCE [LARGE SCALE GENOMIC DNA]</scope>
    <source>
        <strain evidence="1">WasteWater2</strain>
    </source>
</reference>